<evidence type="ECO:0000313" key="10">
    <source>
        <dbReference type="Proteomes" id="UP000807716"/>
    </source>
</evidence>
<evidence type="ECO:0000259" key="7">
    <source>
        <dbReference type="PROSITE" id="PS51192"/>
    </source>
</evidence>
<dbReference type="Pfam" id="PF00271">
    <property type="entry name" value="Helicase_C"/>
    <property type="match status" value="1"/>
</dbReference>
<feature type="region of interest" description="Disordered" evidence="6">
    <location>
        <begin position="48"/>
        <end position="102"/>
    </location>
</feature>
<dbReference type="GO" id="GO:0003724">
    <property type="term" value="F:RNA helicase activity"/>
    <property type="evidence" value="ECO:0007669"/>
    <property type="project" value="UniProtKB-EC"/>
</dbReference>
<comment type="domain">
    <text evidence="5">The Q motif is unique to and characteristic of the DEAD box family of RNA helicases and controls ATP binding and hydrolysis.</text>
</comment>
<evidence type="ECO:0000256" key="5">
    <source>
        <dbReference type="RuleBase" id="RU365068"/>
    </source>
</evidence>
<keyword evidence="2 5" id="KW-0378">Hydrolase</keyword>
<evidence type="ECO:0000256" key="2">
    <source>
        <dbReference type="ARBA" id="ARBA00022801"/>
    </source>
</evidence>
<reference evidence="9" key="1">
    <citation type="journal article" date="2020" name="Fungal Divers.">
        <title>Resolving the Mortierellaceae phylogeny through synthesis of multi-gene phylogenetics and phylogenomics.</title>
        <authorList>
            <person name="Vandepol N."/>
            <person name="Liber J."/>
            <person name="Desiro A."/>
            <person name="Na H."/>
            <person name="Kennedy M."/>
            <person name="Barry K."/>
            <person name="Grigoriev I.V."/>
            <person name="Miller A.N."/>
            <person name="O'Donnell K."/>
            <person name="Stajich J.E."/>
            <person name="Bonito G."/>
        </authorList>
    </citation>
    <scope>NUCLEOTIDE SEQUENCE</scope>
    <source>
        <strain evidence="9">BC1065</strain>
    </source>
</reference>
<dbReference type="CDD" id="cd18787">
    <property type="entry name" value="SF2_C_DEAD"/>
    <property type="match status" value="1"/>
</dbReference>
<keyword evidence="10" id="KW-1185">Reference proteome</keyword>
<dbReference type="InterPro" id="IPR027417">
    <property type="entry name" value="P-loop_NTPase"/>
</dbReference>
<dbReference type="SUPFAM" id="SSF52540">
    <property type="entry name" value="P-loop containing nucleoside triphosphate hydrolases"/>
    <property type="match status" value="2"/>
</dbReference>
<accession>A0A9P6QHT0</accession>
<feature type="compositionally biased region" description="Basic and acidic residues" evidence="6">
    <location>
        <begin position="752"/>
        <end position="764"/>
    </location>
</feature>
<dbReference type="InterPro" id="IPR001650">
    <property type="entry name" value="Helicase_C-like"/>
</dbReference>
<protein>
    <recommendedName>
        <fullName evidence="5">ATP-dependent RNA helicase</fullName>
        <ecNumber evidence="5">3.6.4.13</ecNumber>
    </recommendedName>
</protein>
<evidence type="ECO:0000256" key="4">
    <source>
        <dbReference type="ARBA" id="ARBA00022884"/>
    </source>
</evidence>
<dbReference type="Pfam" id="PF00270">
    <property type="entry name" value="DEAD"/>
    <property type="match status" value="1"/>
</dbReference>
<evidence type="ECO:0000256" key="3">
    <source>
        <dbReference type="ARBA" id="ARBA00022840"/>
    </source>
</evidence>
<feature type="compositionally biased region" description="Polar residues" evidence="6">
    <location>
        <begin position="48"/>
        <end position="64"/>
    </location>
</feature>
<keyword evidence="4 5" id="KW-0694">RNA-binding</keyword>
<dbReference type="EC" id="3.6.4.13" evidence="5"/>
<feature type="domain" description="Helicase ATP-binding" evidence="7">
    <location>
        <begin position="141"/>
        <end position="336"/>
    </location>
</feature>
<organism evidence="9 10">
    <name type="scientific">Actinomortierella ambigua</name>
    <dbReference type="NCBI Taxonomy" id="1343610"/>
    <lineage>
        <taxon>Eukaryota</taxon>
        <taxon>Fungi</taxon>
        <taxon>Fungi incertae sedis</taxon>
        <taxon>Mucoromycota</taxon>
        <taxon>Mortierellomycotina</taxon>
        <taxon>Mortierellomycetes</taxon>
        <taxon>Mortierellales</taxon>
        <taxon>Mortierellaceae</taxon>
        <taxon>Actinomortierella</taxon>
    </lineage>
</organism>
<keyword evidence="3 5" id="KW-0067">ATP-binding</keyword>
<dbReference type="GO" id="GO:0016787">
    <property type="term" value="F:hydrolase activity"/>
    <property type="evidence" value="ECO:0007669"/>
    <property type="project" value="UniProtKB-KW"/>
</dbReference>
<proteinExistence type="inferred from homology"/>
<feature type="domain" description="Helicase C-terminal" evidence="8">
    <location>
        <begin position="386"/>
        <end position="583"/>
    </location>
</feature>
<name>A0A9P6QHT0_9FUNG</name>
<dbReference type="OrthoDB" id="2388250at2759"/>
<comment type="similarity">
    <text evidence="5">Belongs to the DEAD box helicase family.</text>
</comment>
<dbReference type="EMBL" id="JAAAJB010000053">
    <property type="protein sequence ID" value="KAG0268350.1"/>
    <property type="molecule type" value="Genomic_DNA"/>
</dbReference>
<dbReference type="GO" id="GO:0005524">
    <property type="term" value="F:ATP binding"/>
    <property type="evidence" value="ECO:0007669"/>
    <property type="project" value="UniProtKB-UniRule"/>
</dbReference>
<evidence type="ECO:0000313" key="9">
    <source>
        <dbReference type="EMBL" id="KAG0268350.1"/>
    </source>
</evidence>
<dbReference type="InterPro" id="IPR011545">
    <property type="entry name" value="DEAD/DEAH_box_helicase_dom"/>
</dbReference>
<sequence length="764" mass="85042">MPPRWRIISRELHQHTFAQEQTSLILSCARIRNLTTCPGRTSALSATQATKGRQWITTTGSPPTRAQPLSVPHARRLSSAAASTVAVHPTESPSPEKSHPVITPEYTVSFDTLQNIDPRILETVQSEFGFDRMSKVQHQVLRRMPTQRDLLVKAKTGTGKTLAFLVAALDSIQRAHQMTHGVGNTNGGGSAAELLMDRGGIQCLIVAPTRELALQIADEASRLLGPLGYGVQYLVGGESKGRQLDRIAKEPADFVIATPGRINDMLGNADFKAKIQSARVLVLDEADTILQLGFRSDLDTILDALPKDRQTMLFSATVDPKLESLSAAALKPNPITIDTVGANDINLHLSTHQRYCLAPYEAHLALVRRIINDHLLDGGGGFLDFQLAQDQAKWESKKKSKKAEPRMPKNKKIMVFLPTTRSAQMYAKFFASLSQGRELSVFEIHSAKHQKERTLTSRNFKRIKTPAVLFTSDVSARGVDYPGVDLVIQVSAPLSFDHYVHRIGRTGRGSAVDKRAKNTPAGEGILILGSLDEGFLTMPGVESLVGNVLKQEDRFRDWQSVVLGESLDRGFKKALTKMDDKLAKSAYTAFLGYNLTIGPRIGNTDRAKILQAADQYIRGFGVEERPAVSISFLERMGFLKPSLSDAGDVAEVELVDGSKRIAQFEEDEEDESELWQEDMVREERSLTRKERQAVIEEKYNLPELFESERMLGQLHEKDWDDYMEFKPGKAKMMVEKLHHPRRLGQIGNRPSKKMDKIFSDNDGW</sequence>
<comment type="function">
    <text evidence="5">RNA helicase.</text>
</comment>
<keyword evidence="1 5" id="KW-0547">Nucleotide-binding</keyword>
<feature type="region of interest" description="Disordered" evidence="6">
    <location>
        <begin position="741"/>
        <end position="764"/>
    </location>
</feature>
<dbReference type="Gene3D" id="3.40.50.300">
    <property type="entry name" value="P-loop containing nucleotide triphosphate hydrolases"/>
    <property type="match status" value="2"/>
</dbReference>
<dbReference type="InterPro" id="IPR014001">
    <property type="entry name" value="Helicase_ATP-bd"/>
</dbReference>
<evidence type="ECO:0000259" key="8">
    <source>
        <dbReference type="PROSITE" id="PS51194"/>
    </source>
</evidence>
<comment type="catalytic activity">
    <reaction evidence="5">
        <text>ATP + H2O = ADP + phosphate + H(+)</text>
        <dbReference type="Rhea" id="RHEA:13065"/>
        <dbReference type="ChEBI" id="CHEBI:15377"/>
        <dbReference type="ChEBI" id="CHEBI:15378"/>
        <dbReference type="ChEBI" id="CHEBI:30616"/>
        <dbReference type="ChEBI" id="CHEBI:43474"/>
        <dbReference type="ChEBI" id="CHEBI:456216"/>
        <dbReference type="EC" id="3.6.4.13"/>
    </reaction>
</comment>
<dbReference type="SMART" id="SM00487">
    <property type="entry name" value="DEXDc"/>
    <property type="match status" value="1"/>
</dbReference>
<gene>
    <name evidence="9" type="ORF">DFQ27_006973</name>
</gene>
<evidence type="ECO:0000256" key="6">
    <source>
        <dbReference type="SAM" id="MobiDB-lite"/>
    </source>
</evidence>
<dbReference type="GO" id="GO:0003723">
    <property type="term" value="F:RNA binding"/>
    <property type="evidence" value="ECO:0007669"/>
    <property type="project" value="UniProtKB-UniRule"/>
</dbReference>
<keyword evidence="5" id="KW-0347">Helicase</keyword>
<evidence type="ECO:0000256" key="1">
    <source>
        <dbReference type="ARBA" id="ARBA00022741"/>
    </source>
</evidence>
<comment type="caution">
    <text evidence="9">The sequence shown here is derived from an EMBL/GenBank/DDBJ whole genome shotgun (WGS) entry which is preliminary data.</text>
</comment>
<dbReference type="Proteomes" id="UP000807716">
    <property type="component" value="Unassembled WGS sequence"/>
</dbReference>
<dbReference type="PANTHER" id="PTHR24031">
    <property type="entry name" value="RNA HELICASE"/>
    <property type="match status" value="1"/>
</dbReference>
<dbReference type="PROSITE" id="PS51192">
    <property type="entry name" value="HELICASE_ATP_BIND_1"/>
    <property type="match status" value="1"/>
</dbReference>
<dbReference type="PROSITE" id="PS51194">
    <property type="entry name" value="HELICASE_CTER"/>
    <property type="match status" value="1"/>
</dbReference>
<dbReference type="SMART" id="SM00490">
    <property type="entry name" value="HELICc"/>
    <property type="match status" value="1"/>
</dbReference>
<dbReference type="AlphaFoldDB" id="A0A9P6QHT0"/>